<keyword evidence="2" id="KW-1185">Reference proteome</keyword>
<dbReference type="RefSeq" id="XP_008816640.1">
    <property type="nucleotide sequence ID" value="XM_008818418.1"/>
</dbReference>
<accession>W7ACL5</accession>
<reference evidence="1 2" key="1">
    <citation type="submission" date="2013-02" db="EMBL/GenBank/DDBJ databases">
        <title>The Genome Sequence of Plasmodium inui San Antonio 1.</title>
        <authorList>
            <consortium name="The Broad Institute Genome Sequencing Platform"/>
            <consortium name="The Broad Institute Genome Sequencing Center for Infectious Disease"/>
            <person name="Neafsey D."/>
            <person name="Cheeseman I."/>
            <person name="Volkman S."/>
            <person name="Adams J."/>
            <person name="Walker B."/>
            <person name="Young S.K."/>
            <person name="Zeng Q."/>
            <person name="Gargeya S."/>
            <person name="Fitzgerald M."/>
            <person name="Haas B."/>
            <person name="Abouelleil A."/>
            <person name="Alvarado L."/>
            <person name="Arachchi H.M."/>
            <person name="Berlin A.M."/>
            <person name="Chapman S.B."/>
            <person name="Dewar J."/>
            <person name="Goldberg J."/>
            <person name="Griggs A."/>
            <person name="Gujja S."/>
            <person name="Hansen M."/>
            <person name="Howarth C."/>
            <person name="Imamovic A."/>
            <person name="Larimer J."/>
            <person name="McCowan C."/>
            <person name="Murphy C."/>
            <person name="Neiman D."/>
            <person name="Pearson M."/>
            <person name="Priest M."/>
            <person name="Roberts A."/>
            <person name="Saif S."/>
            <person name="Shea T."/>
            <person name="Sisk P."/>
            <person name="Sykes S."/>
            <person name="Wortman J."/>
            <person name="Nusbaum C."/>
            <person name="Birren B."/>
        </authorList>
    </citation>
    <scope>NUCLEOTIDE SEQUENCE [LARGE SCALE GENOMIC DNA]</scope>
    <source>
        <strain evidence="1 2">San Antonio 1</strain>
    </source>
</reference>
<evidence type="ECO:0000313" key="1">
    <source>
        <dbReference type="EMBL" id="EUD66834.1"/>
    </source>
</evidence>
<organism evidence="1 2">
    <name type="scientific">Plasmodium inui San Antonio 1</name>
    <dbReference type="NCBI Taxonomy" id="1237626"/>
    <lineage>
        <taxon>Eukaryota</taxon>
        <taxon>Sar</taxon>
        <taxon>Alveolata</taxon>
        <taxon>Apicomplexa</taxon>
        <taxon>Aconoidasida</taxon>
        <taxon>Haemosporida</taxon>
        <taxon>Plasmodiidae</taxon>
        <taxon>Plasmodium</taxon>
        <taxon>Plasmodium (Plasmodium)</taxon>
    </lineage>
</organism>
<dbReference type="Proteomes" id="UP000030640">
    <property type="component" value="Unassembled WGS sequence"/>
</dbReference>
<sequence>MKEVLQILKHIKNGKVKLGLVAYDTEKPIGVEKVCSRAYAVDHQKQEECVEFCEANREACKCKVSPGYCLTMKRGTNDCFFSFV</sequence>
<gene>
    <name evidence="1" type="ORF">C922_02819</name>
</gene>
<name>W7ACL5_9APIC</name>
<evidence type="ECO:0000313" key="2">
    <source>
        <dbReference type="Proteomes" id="UP000030640"/>
    </source>
</evidence>
<protein>
    <submittedName>
        <fullName evidence="1">Papain</fullName>
    </submittedName>
</protein>
<proteinExistence type="predicted"/>
<dbReference type="GeneID" id="20038093"/>
<dbReference type="EMBL" id="KI965469">
    <property type="protein sequence ID" value="EUD66834.1"/>
    <property type="molecule type" value="Genomic_DNA"/>
</dbReference>
<dbReference type="VEuPathDB" id="PlasmoDB:C922_02819"/>
<dbReference type="AlphaFoldDB" id="W7ACL5"/>